<dbReference type="EMBL" id="CP091430">
    <property type="protein sequence ID" value="UVI31652.1"/>
    <property type="molecule type" value="Genomic_DNA"/>
</dbReference>
<name>A0ABY5SCI2_9BACL</name>
<gene>
    <name evidence="2" type="ORF">L1F29_07470</name>
</gene>
<sequence length="234" mass="26211">MSNQAETSRNGRYGMEKTSFPAKALLHSRTVVEKDGYVSTGILTHVEGDMLEVEMTEYKSFELGNPVHLTVYSAAGIQRVQSTIIGKAEGSLAVLLPPRAFNGLEEKRESVRVDVLLGGSLRHVLKREIGEGEGAETIEVEEWIDLTIRNISLAGLGFEVVSGPHLFPEDKVEFRIKSGFEFRCTLAIVRSKPGGDHTFYGARYEGLDEQRQRALRAFLLREQIASYYRMKETK</sequence>
<evidence type="ECO:0000259" key="1">
    <source>
        <dbReference type="Pfam" id="PF07238"/>
    </source>
</evidence>
<evidence type="ECO:0000313" key="2">
    <source>
        <dbReference type="EMBL" id="UVI31652.1"/>
    </source>
</evidence>
<feature type="domain" description="PilZ" evidence="1">
    <location>
        <begin position="142"/>
        <end position="220"/>
    </location>
</feature>
<reference evidence="2" key="1">
    <citation type="submission" date="2022-01" db="EMBL/GenBank/DDBJ databases">
        <title>Paenibacillus spongiae sp. nov., isolated from marine sponge.</title>
        <authorList>
            <person name="Li Z."/>
            <person name="Zhang M."/>
        </authorList>
    </citation>
    <scope>NUCLEOTIDE SEQUENCE</scope>
    <source>
        <strain evidence="2">PHS-Z3</strain>
    </source>
</reference>
<dbReference type="InterPro" id="IPR009875">
    <property type="entry name" value="PilZ_domain"/>
</dbReference>
<accession>A0ABY5SCI2</accession>
<dbReference type="RefSeq" id="WP_258387714.1">
    <property type="nucleotide sequence ID" value="NZ_CP091430.1"/>
</dbReference>
<organism evidence="2 3">
    <name type="scientific">Paenibacillus spongiae</name>
    <dbReference type="NCBI Taxonomy" id="2909671"/>
    <lineage>
        <taxon>Bacteria</taxon>
        <taxon>Bacillati</taxon>
        <taxon>Bacillota</taxon>
        <taxon>Bacilli</taxon>
        <taxon>Bacillales</taxon>
        <taxon>Paenibacillaceae</taxon>
        <taxon>Paenibacillus</taxon>
    </lineage>
</organism>
<dbReference type="Pfam" id="PF07238">
    <property type="entry name" value="PilZ"/>
    <property type="match status" value="1"/>
</dbReference>
<protein>
    <submittedName>
        <fullName evidence="2">PilZ domain-containing protein</fullName>
    </submittedName>
</protein>
<dbReference type="Gene3D" id="2.40.10.220">
    <property type="entry name" value="predicted glycosyltransferase like domains"/>
    <property type="match status" value="1"/>
</dbReference>
<dbReference type="Proteomes" id="UP001057877">
    <property type="component" value="Chromosome"/>
</dbReference>
<proteinExistence type="predicted"/>
<evidence type="ECO:0000313" key="3">
    <source>
        <dbReference type="Proteomes" id="UP001057877"/>
    </source>
</evidence>
<keyword evidence="3" id="KW-1185">Reference proteome</keyword>